<dbReference type="AlphaFoldDB" id="A0A9N9ILR1"/>
<name>A0A9N9ILR1_9GLOM</name>
<feature type="non-terminal residue" evidence="1">
    <location>
        <position position="77"/>
    </location>
</feature>
<evidence type="ECO:0000313" key="1">
    <source>
        <dbReference type="EMBL" id="CAG8740903.1"/>
    </source>
</evidence>
<reference evidence="1" key="1">
    <citation type="submission" date="2021-06" db="EMBL/GenBank/DDBJ databases">
        <authorList>
            <person name="Kallberg Y."/>
            <person name="Tangrot J."/>
            <person name="Rosling A."/>
        </authorList>
    </citation>
    <scope>NUCLEOTIDE SEQUENCE</scope>
    <source>
        <strain evidence="1">MA453B</strain>
    </source>
</reference>
<comment type="caution">
    <text evidence="1">The sequence shown here is derived from an EMBL/GenBank/DDBJ whole genome shotgun (WGS) entry which is preliminary data.</text>
</comment>
<evidence type="ECO:0000313" key="2">
    <source>
        <dbReference type="Proteomes" id="UP000789405"/>
    </source>
</evidence>
<sequence>YKIARRIMGKCTRCPGTKCQLVLGHIYKNQALKIIGDQIALSSIQKLPHLQTFFTGAWTSYEFHEYRFMIYIRLRNN</sequence>
<keyword evidence="2" id="KW-1185">Reference proteome</keyword>
<gene>
    <name evidence="1" type="ORF">DERYTH_LOCUS15998</name>
</gene>
<dbReference type="EMBL" id="CAJVPY010013497">
    <property type="protein sequence ID" value="CAG8740903.1"/>
    <property type="molecule type" value="Genomic_DNA"/>
</dbReference>
<accession>A0A9N9ILR1</accession>
<organism evidence="1 2">
    <name type="scientific">Dentiscutata erythropus</name>
    <dbReference type="NCBI Taxonomy" id="1348616"/>
    <lineage>
        <taxon>Eukaryota</taxon>
        <taxon>Fungi</taxon>
        <taxon>Fungi incertae sedis</taxon>
        <taxon>Mucoromycota</taxon>
        <taxon>Glomeromycotina</taxon>
        <taxon>Glomeromycetes</taxon>
        <taxon>Diversisporales</taxon>
        <taxon>Gigasporaceae</taxon>
        <taxon>Dentiscutata</taxon>
    </lineage>
</organism>
<dbReference type="Proteomes" id="UP000789405">
    <property type="component" value="Unassembled WGS sequence"/>
</dbReference>
<protein>
    <submittedName>
        <fullName evidence="1">9480_t:CDS:1</fullName>
    </submittedName>
</protein>
<proteinExistence type="predicted"/>